<dbReference type="AlphaFoldDB" id="A0A1L3NI61"/>
<reference evidence="1 2" key="1">
    <citation type="submission" date="2015-11" db="EMBL/GenBank/DDBJ databases">
        <authorList>
            <person name="Hill K.K."/>
            <person name="Shirey T.B."/>
            <person name="Raphael B."/>
            <person name="Daligault H.E."/>
            <person name="Davenport K.W."/>
            <person name="Bruce D.C."/>
            <person name="Foley B.T."/>
            <person name="Johnson S.L."/>
        </authorList>
    </citation>
    <scope>NUCLEOTIDE SEQUENCE [LARGE SCALE GENOMIC DNA]</scope>
    <source>
        <strain evidence="1 2">CDC_1632</strain>
    </source>
</reference>
<dbReference type="RefSeq" id="WP_072587154.1">
    <property type="nucleotide sequence ID" value="NZ_CP013243.1"/>
</dbReference>
<evidence type="ECO:0000313" key="2">
    <source>
        <dbReference type="Proteomes" id="UP000182204"/>
    </source>
</evidence>
<dbReference type="EMBL" id="CP013243">
    <property type="protein sequence ID" value="APH15817.1"/>
    <property type="molecule type" value="Genomic_DNA"/>
</dbReference>
<gene>
    <name evidence="1" type="ORF">NPD5_4128</name>
</gene>
<name>A0A1L3NI61_CLOSG</name>
<protein>
    <submittedName>
        <fullName evidence="1">Uncharacterized protein</fullName>
    </submittedName>
</protein>
<accession>A0A1L3NI61</accession>
<evidence type="ECO:0000313" key="1">
    <source>
        <dbReference type="EMBL" id="APH15817.1"/>
    </source>
</evidence>
<proteinExistence type="predicted"/>
<sequence>MKKRFNVTGTCIPEKHYMVDISNKLDSILKLVNDEEYFIINRPRQFYYLKLNNNIRCIIKNGSCSLCYSYYFSLFRRIFT</sequence>
<dbReference type="Proteomes" id="UP000182204">
    <property type="component" value="Chromosome"/>
</dbReference>
<organism evidence="1 2">
    <name type="scientific">Clostridium sporogenes</name>
    <dbReference type="NCBI Taxonomy" id="1509"/>
    <lineage>
        <taxon>Bacteria</taxon>
        <taxon>Bacillati</taxon>
        <taxon>Bacillota</taxon>
        <taxon>Clostridia</taxon>
        <taxon>Eubacteriales</taxon>
        <taxon>Clostridiaceae</taxon>
        <taxon>Clostridium</taxon>
    </lineage>
</organism>